<organism evidence="1 2">
    <name type="scientific">Candidatus Methylomirabilis limnetica</name>
    <dbReference type="NCBI Taxonomy" id="2033718"/>
    <lineage>
        <taxon>Bacteria</taxon>
        <taxon>Candidatus Methylomirabilota</taxon>
        <taxon>Candidatus Methylomirabilia</taxon>
        <taxon>Candidatus Methylomirabilales</taxon>
        <taxon>Candidatus Methylomirabilaceae</taxon>
        <taxon>Candidatus Methylomirabilis</taxon>
    </lineage>
</organism>
<gene>
    <name evidence="1" type="ORF">CLG94_05820</name>
</gene>
<dbReference type="RefSeq" id="WP_107561923.1">
    <property type="nucleotide sequence ID" value="NZ_NVQC01000017.1"/>
</dbReference>
<protein>
    <recommendedName>
        <fullName evidence="3">Phosphatidate cytidylyltransferase</fullName>
    </recommendedName>
</protein>
<evidence type="ECO:0000313" key="1">
    <source>
        <dbReference type="EMBL" id="PTL36176.1"/>
    </source>
</evidence>
<sequence>MRGRREAWTQLASCIEQHSARPGAPGVRALADTLLARYGNAVVAILAYGSCFRNQTDEGLVDLCVLVDSYRSLPGTLWQRWLYRTLPPTVFSMGIECDGRAIRTKYTVISCTDFERGTSTRCFNSHLWGRYAQPTGALYVRDEDGAQRVFKALAQAIVTFIGRVLPVLPSTFDARELWQQALRLSYGTELRPERADAVVRLVDDSLDYYEQITRIGIGCVQFDVRLVEEGRPSRYHAIIPRSTRSITGLAWRIRKVQGKILNILRLLKGVFTFQGGASYILWKIERHSGMRSEVPPRLQRHPWLATALILGKLYWRKAYR</sequence>
<comment type="caution">
    <text evidence="1">The sequence shown here is derived from an EMBL/GenBank/DDBJ whole genome shotgun (WGS) entry which is preliminary data.</text>
</comment>
<reference evidence="2" key="2">
    <citation type="journal article" date="2018" name="Environ. Microbiol.">
        <title>Bloom of a denitrifying methanotroph, 'Candidatus Methylomirabilis limnetica', in a deep stratified lake.</title>
        <authorList>
            <person name="Graf J.S."/>
            <person name="Mayr M.J."/>
            <person name="Marchant H.K."/>
            <person name="Tienken D."/>
            <person name="Hach P.F."/>
            <person name="Brand A."/>
            <person name="Schubert C.J."/>
            <person name="Kuypers M.M."/>
            <person name="Milucka J."/>
        </authorList>
    </citation>
    <scope>NUCLEOTIDE SEQUENCE [LARGE SCALE GENOMIC DNA]</scope>
    <source>
        <strain evidence="2">Zug</strain>
    </source>
</reference>
<dbReference type="AlphaFoldDB" id="A0A2T4TYJ3"/>
<dbReference type="Proteomes" id="UP000241436">
    <property type="component" value="Unassembled WGS sequence"/>
</dbReference>
<reference evidence="1 2" key="1">
    <citation type="submission" date="2017-09" db="EMBL/GenBank/DDBJ databases">
        <title>Bloom of a denitrifying methanotroph, Candidatus Methylomirabilis limnetica, in a deep stratified lake.</title>
        <authorList>
            <person name="Graf J.S."/>
            <person name="Marchant H.K."/>
            <person name="Tienken D."/>
            <person name="Hach P.F."/>
            <person name="Brand A."/>
            <person name="Schubert C.J."/>
            <person name="Kuypers M.M."/>
            <person name="Milucka J."/>
        </authorList>
    </citation>
    <scope>NUCLEOTIDE SEQUENCE [LARGE SCALE GENOMIC DNA]</scope>
    <source>
        <strain evidence="1 2">Zug</strain>
    </source>
</reference>
<proteinExistence type="predicted"/>
<dbReference type="EMBL" id="NVQC01000017">
    <property type="protein sequence ID" value="PTL36176.1"/>
    <property type="molecule type" value="Genomic_DNA"/>
</dbReference>
<dbReference type="OrthoDB" id="7340718at2"/>
<keyword evidence="2" id="KW-1185">Reference proteome</keyword>
<accession>A0A2T4TYJ3</accession>
<evidence type="ECO:0000313" key="2">
    <source>
        <dbReference type="Proteomes" id="UP000241436"/>
    </source>
</evidence>
<name>A0A2T4TYJ3_9BACT</name>
<evidence type="ECO:0008006" key="3">
    <source>
        <dbReference type="Google" id="ProtNLM"/>
    </source>
</evidence>